<protein>
    <recommendedName>
        <fullName evidence="2">AdoMet_MTases domain containing protein</fullName>
    </recommendedName>
</protein>
<gene>
    <name evidence="1" type="ORF">UFOVP1196_53</name>
</gene>
<organism evidence="1">
    <name type="scientific">uncultured Caudovirales phage</name>
    <dbReference type="NCBI Taxonomy" id="2100421"/>
    <lineage>
        <taxon>Viruses</taxon>
        <taxon>Duplodnaviria</taxon>
        <taxon>Heunggongvirae</taxon>
        <taxon>Uroviricota</taxon>
        <taxon>Caudoviricetes</taxon>
        <taxon>Peduoviridae</taxon>
        <taxon>Maltschvirus</taxon>
        <taxon>Maltschvirus maltsch</taxon>
    </lineage>
</organism>
<proteinExistence type="predicted"/>
<sequence>MSESILVCGQWPLPLRPGTGGFYEYLQTASAKNASCFLELVKDLPTGMSVSEHFGGCGLFSTIIQQVLHPRSHTIYDLDSDCVAQLESVFGSVASVAQGDAKETMGARAEMVVLDFAYATIRNHDEWPWARVAAAEPGYIIWSDTACRRIGLHRATYSKIFGTHIHTHEDYVNAYSQWIWKRYGYSIVKEAHHVYSYMRAERTPPVEIKFTKVTR</sequence>
<name>A0A6J5RCZ9_9CAUD</name>
<dbReference type="EMBL" id="LR797148">
    <property type="protein sequence ID" value="CAB4190365.1"/>
    <property type="molecule type" value="Genomic_DNA"/>
</dbReference>
<accession>A0A6J5RCZ9</accession>
<evidence type="ECO:0000313" key="1">
    <source>
        <dbReference type="EMBL" id="CAB4190365.1"/>
    </source>
</evidence>
<reference evidence="1" key="1">
    <citation type="submission" date="2020-05" db="EMBL/GenBank/DDBJ databases">
        <authorList>
            <person name="Chiriac C."/>
            <person name="Salcher M."/>
            <person name="Ghai R."/>
            <person name="Kavagutti S V."/>
        </authorList>
    </citation>
    <scope>NUCLEOTIDE SEQUENCE</scope>
</reference>
<evidence type="ECO:0008006" key="2">
    <source>
        <dbReference type="Google" id="ProtNLM"/>
    </source>
</evidence>